<feature type="chain" id="PRO_5032347691" evidence="8">
    <location>
        <begin position="21"/>
        <end position="499"/>
    </location>
</feature>
<evidence type="ECO:0000256" key="8">
    <source>
        <dbReference type="SAM" id="SignalP"/>
    </source>
</evidence>
<dbReference type="InterPro" id="IPR050386">
    <property type="entry name" value="Glycosyl_hydrolase_5"/>
</dbReference>
<evidence type="ECO:0000256" key="2">
    <source>
        <dbReference type="ARBA" id="ARBA00022801"/>
    </source>
</evidence>
<dbReference type="InterPro" id="IPR001547">
    <property type="entry name" value="Glyco_hydro_5"/>
</dbReference>
<dbReference type="GO" id="GO:0030245">
    <property type="term" value="P:cellulose catabolic process"/>
    <property type="evidence" value="ECO:0007669"/>
    <property type="project" value="UniProtKB-KW"/>
</dbReference>
<keyword evidence="11" id="KW-1185">Reference proteome</keyword>
<comment type="similarity">
    <text evidence="1 7">Belongs to the glycosyl hydrolase 5 (cellulase A) family.</text>
</comment>
<evidence type="ECO:0000256" key="4">
    <source>
        <dbReference type="ARBA" id="ARBA00023277"/>
    </source>
</evidence>
<evidence type="ECO:0000313" key="10">
    <source>
        <dbReference type="EMBL" id="MST95696.1"/>
    </source>
</evidence>
<evidence type="ECO:0000259" key="9">
    <source>
        <dbReference type="Pfam" id="PF00150"/>
    </source>
</evidence>
<dbReference type="SUPFAM" id="SSF51445">
    <property type="entry name" value="(Trans)glycosidases"/>
    <property type="match status" value="1"/>
</dbReference>
<dbReference type="PANTHER" id="PTHR31297:SF41">
    <property type="entry name" value="ENDOGLUCANASE, PUTATIVE (AFU_ORTHOLOGUE AFUA_5G01830)-RELATED"/>
    <property type="match status" value="1"/>
</dbReference>
<dbReference type="RefSeq" id="WP_154416754.1">
    <property type="nucleotide sequence ID" value="NZ_VUNS01000001.1"/>
</dbReference>
<proteinExistence type="inferred from homology"/>
<keyword evidence="5 7" id="KW-0326">Glycosidase</keyword>
<dbReference type="PANTHER" id="PTHR31297">
    <property type="entry name" value="GLUCAN ENDO-1,6-BETA-GLUCOSIDASE B"/>
    <property type="match status" value="1"/>
</dbReference>
<dbReference type="EMBL" id="VUNS01000001">
    <property type="protein sequence ID" value="MST95696.1"/>
    <property type="molecule type" value="Genomic_DNA"/>
</dbReference>
<name>A0A844FX75_9BACT</name>
<evidence type="ECO:0000256" key="6">
    <source>
        <dbReference type="ARBA" id="ARBA00023326"/>
    </source>
</evidence>
<reference evidence="10 11" key="1">
    <citation type="submission" date="2019-08" db="EMBL/GenBank/DDBJ databases">
        <title>In-depth cultivation of the pig gut microbiome towards novel bacterial diversity and tailored functional studies.</title>
        <authorList>
            <person name="Wylensek D."/>
            <person name="Hitch T.C.A."/>
            <person name="Clavel T."/>
        </authorList>
    </citation>
    <scope>NUCLEOTIDE SEQUENCE [LARGE SCALE GENOMIC DNA]</scope>
    <source>
        <strain evidence="10 11">BBE-744-WT-12</strain>
    </source>
</reference>
<evidence type="ECO:0000256" key="7">
    <source>
        <dbReference type="RuleBase" id="RU361153"/>
    </source>
</evidence>
<organism evidence="10 11">
    <name type="scientific">Victivallis lenta</name>
    <dbReference type="NCBI Taxonomy" id="2606640"/>
    <lineage>
        <taxon>Bacteria</taxon>
        <taxon>Pseudomonadati</taxon>
        <taxon>Lentisphaerota</taxon>
        <taxon>Lentisphaeria</taxon>
        <taxon>Victivallales</taxon>
        <taxon>Victivallaceae</taxon>
        <taxon>Victivallis</taxon>
    </lineage>
</organism>
<dbReference type="GO" id="GO:0009986">
    <property type="term" value="C:cell surface"/>
    <property type="evidence" value="ECO:0007669"/>
    <property type="project" value="TreeGrafter"/>
</dbReference>
<keyword evidence="4" id="KW-0119">Carbohydrate metabolism</keyword>
<feature type="domain" description="Glycoside hydrolase family 5" evidence="9">
    <location>
        <begin position="211"/>
        <end position="459"/>
    </location>
</feature>
<dbReference type="Proteomes" id="UP000435649">
    <property type="component" value="Unassembled WGS sequence"/>
</dbReference>
<accession>A0A844FX75</accession>
<dbReference type="InterPro" id="IPR017853">
    <property type="entry name" value="GH"/>
</dbReference>
<gene>
    <name evidence="10" type="ORF">FYJ85_01365</name>
</gene>
<protein>
    <submittedName>
        <fullName evidence="10">Glycoside hydrolase family 5 protein</fullName>
    </submittedName>
</protein>
<evidence type="ECO:0000256" key="3">
    <source>
        <dbReference type="ARBA" id="ARBA00023001"/>
    </source>
</evidence>
<evidence type="ECO:0000256" key="1">
    <source>
        <dbReference type="ARBA" id="ARBA00005641"/>
    </source>
</evidence>
<dbReference type="Pfam" id="PF00150">
    <property type="entry name" value="Cellulase"/>
    <property type="match status" value="1"/>
</dbReference>
<feature type="signal peptide" evidence="8">
    <location>
        <begin position="1"/>
        <end position="20"/>
    </location>
</feature>
<sequence length="499" mass="57255">MYYRLLLFLLAGACLLPAAAAPVWECDFTRPEIREAVRKSPCASLKKGADGVWTLVLDAPAGRSGAVTVPLPAGKLAGKYVTFEAEIAYRNVTYPVGAPWNGVKFMASFLNGEGRRVYPQWDGFPQAERWGRHDRRRAYWRYAYPADAKDCKLTLGLETSSGYAEFRNVRFFTEEAPVSILTLSPVPKARYDAVLPPRGRGVMSPFSIDRMDEDAFRTLADWKVNLLRWQLNQPQGKGDPASYAAWVREQYSVLDRLFEMGEKYGIWIVVDLHLASSILQTADGRDTVVEIWRGLARHCKGKPMLWGYDLLNEPNTASSEPGLEMFAEYQGRLVRAVREIDPDTQVIVTGHYGSHGGLEFLPVYPEKNIVYTIHFYRPNEFTHQLDRRAGTFLRYPDANRNWDKRYLRRMLAGTREFQLKTGARIYVGEFSAIRWAPGADRYLRDSLELFEEYGWDWSYHAFREWDGWSLEHSDDPAGIRLDPENGRLRAVLEALRRER</sequence>
<evidence type="ECO:0000256" key="5">
    <source>
        <dbReference type="ARBA" id="ARBA00023295"/>
    </source>
</evidence>
<dbReference type="GO" id="GO:0005576">
    <property type="term" value="C:extracellular region"/>
    <property type="evidence" value="ECO:0007669"/>
    <property type="project" value="TreeGrafter"/>
</dbReference>
<comment type="caution">
    <text evidence="10">The sequence shown here is derived from an EMBL/GenBank/DDBJ whole genome shotgun (WGS) entry which is preliminary data.</text>
</comment>
<keyword evidence="3" id="KW-0136">Cellulose degradation</keyword>
<dbReference type="Gene3D" id="3.20.20.80">
    <property type="entry name" value="Glycosidases"/>
    <property type="match status" value="1"/>
</dbReference>
<keyword evidence="6" id="KW-0624">Polysaccharide degradation</keyword>
<dbReference type="GO" id="GO:0008422">
    <property type="term" value="F:beta-glucosidase activity"/>
    <property type="evidence" value="ECO:0007669"/>
    <property type="project" value="TreeGrafter"/>
</dbReference>
<keyword evidence="8" id="KW-0732">Signal</keyword>
<dbReference type="AlphaFoldDB" id="A0A844FX75"/>
<keyword evidence="2 7" id="KW-0378">Hydrolase</keyword>
<evidence type="ECO:0000313" key="11">
    <source>
        <dbReference type="Proteomes" id="UP000435649"/>
    </source>
</evidence>